<feature type="domain" description="Gfo/Idh/MocA-like oxidoreductase N-terminal" evidence="2">
    <location>
        <begin position="2"/>
        <end position="120"/>
    </location>
</feature>
<keyword evidence="5" id="KW-1185">Reference proteome</keyword>
<dbReference type="InterPro" id="IPR036291">
    <property type="entry name" value="NAD(P)-bd_dom_sf"/>
</dbReference>
<dbReference type="InterPro" id="IPR055170">
    <property type="entry name" value="GFO_IDH_MocA-like_dom"/>
</dbReference>
<evidence type="ECO:0000256" key="1">
    <source>
        <dbReference type="ARBA" id="ARBA00023027"/>
    </source>
</evidence>
<evidence type="ECO:0000259" key="2">
    <source>
        <dbReference type="Pfam" id="PF01408"/>
    </source>
</evidence>
<feature type="domain" description="GFO/IDH/MocA-like oxidoreductase" evidence="3">
    <location>
        <begin position="144"/>
        <end position="247"/>
    </location>
</feature>
<dbReference type="SUPFAM" id="SSF51735">
    <property type="entry name" value="NAD(P)-binding Rossmann-fold domains"/>
    <property type="match status" value="1"/>
</dbReference>
<proteinExistence type="predicted"/>
<comment type="caution">
    <text evidence="4">The sequence shown here is derived from an EMBL/GenBank/DDBJ whole genome shotgun (WGS) entry which is preliminary data.</text>
</comment>
<dbReference type="Pfam" id="PF01408">
    <property type="entry name" value="GFO_IDH_MocA"/>
    <property type="match status" value="1"/>
</dbReference>
<gene>
    <name evidence="4" type="ORF">GCM10009862_09310</name>
</gene>
<name>A0ABP6BLX2_9MICO</name>
<dbReference type="SUPFAM" id="SSF55347">
    <property type="entry name" value="Glyceraldehyde-3-phosphate dehydrogenase-like, C-terminal domain"/>
    <property type="match status" value="1"/>
</dbReference>
<dbReference type="PANTHER" id="PTHR43054:SF1">
    <property type="entry name" value="SCYLLO-INOSITOL 2-DEHYDROGENASE (NADP(+)) IOLU"/>
    <property type="match status" value="1"/>
</dbReference>
<dbReference type="InterPro" id="IPR000683">
    <property type="entry name" value="Gfo/Idh/MocA-like_OxRdtase_N"/>
</dbReference>
<evidence type="ECO:0000313" key="4">
    <source>
        <dbReference type="EMBL" id="GAA2572532.1"/>
    </source>
</evidence>
<dbReference type="Gene3D" id="3.40.50.720">
    <property type="entry name" value="NAD(P)-binding Rossmann-like Domain"/>
    <property type="match status" value="1"/>
</dbReference>
<keyword evidence="1" id="KW-0520">NAD</keyword>
<organism evidence="4 5">
    <name type="scientific">Microbacterium binotii</name>
    <dbReference type="NCBI Taxonomy" id="462710"/>
    <lineage>
        <taxon>Bacteria</taxon>
        <taxon>Bacillati</taxon>
        <taxon>Actinomycetota</taxon>
        <taxon>Actinomycetes</taxon>
        <taxon>Micrococcales</taxon>
        <taxon>Microbacteriaceae</taxon>
        <taxon>Microbacterium</taxon>
    </lineage>
</organism>
<accession>A0ABP6BLX2</accession>
<evidence type="ECO:0000259" key="3">
    <source>
        <dbReference type="Pfam" id="PF22725"/>
    </source>
</evidence>
<dbReference type="Pfam" id="PF22725">
    <property type="entry name" value="GFO_IDH_MocA_C3"/>
    <property type="match status" value="1"/>
</dbReference>
<reference evidence="5" key="1">
    <citation type="journal article" date="2019" name="Int. J. Syst. Evol. Microbiol.">
        <title>The Global Catalogue of Microorganisms (GCM) 10K type strain sequencing project: providing services to taxonomists for standard genome sequencing and annotation.</title>
        <authorList>
            <consortium name="The Broad Institute Genomics Platform"/>
            <consortium name="The Broad Institute Genome Sequencing Center for Infectious Disease"/>
            <person name="Wu L."/>
            <person name="Ma J."/>
        </authorList>
    </citation>
    <scope>NUCLEOTIDE SEQUENCE [LARGE SCALE GENOMIC DNA]</scope>
    <source>
        <strain evidence="5">JCM 16365</strain>
    </source>
</reference>
<dbReference type="PANTHER" id="PTHR43054">
    <property type="match status" value="1"/>
</dbReference>
<dbReference type="EMBL" id="BAAARI010000005">
    <property type="protein sequence ID" value="GAA2572532.1"/>
    <property type="molecule type" value="Genomic_DNA"/>
</dbReference>
<protein>
    <submittedName>
        <fullName evidence="4">Gfo/Idh/MocA family oxidoreductase</fullName>
    </submittedName>
</protein>
<dbReference type="Gene3D" id="3.30.360.10">
    <property type="entry name" value="Dihydrodipicolinate Reductase, domain 2"/>
    <property type="match status" value="1"/>
</dbReference>
<sequence>MINVATIGSSIITEAFARAVAQVDGIALHTATSRDVERAAEIARRIGAPHAASDLDAVLADPAIDAVYVGSPNSVHAEQIRAALAAGRHVFVEKPAVTSEQEWVALTREATARGLILMEGMRLAYDPGIGVVCDLLPTLGVLRRASLHYGKRSSRYDDVLAGRRVNIFDPAMGGGALADLGVYSVHAAVLLFGRPESVQALDVPIASGADGAGVALLGYPGLVVDVSYSKITNAGRPSEIEGEQATLSVDDLVSPRRVVRHAVDGDREVVEIPDERHSLRGEVERFVALVGAGATAAAEDQERTRLTLETMARIRAALAR</sequence>
<dbReference type="RefSeq" id="WP_344227354.1">
    <property type="nucleotide sequence ID" value="NZ_BAAARI010000005.1"/>
</dbReference>
<evidence type="ECO:0000313" key="5">
    <source>
        <dbReference type="Proteomes" id="UP001500274"/>
    </source>
</evidence>
<dbReference type="Proteomes" id="UP001500274">
    <property type="component" value="Unassembled WGS sequence"/>
</dbReference>